<sequence>MTVIAWDGKTLAADKRATSGGGIARTVTKICRGAAGELIAMTGDWDTAAEMREWFRAGADPEKFPAKAREDKATLIVITAERIDTYGCGPYPMPIENEQVAFGSGRDFAEAAMFLGHGAAEGVRVACHFQTDCGNGIDTLRFE</sequence>
<dbReference type="Proteomes" id="UP001169027">
    <property type="component" value="Unassembled WGS sequence"/>
</dbReference>
<reference evidence="1" key="1">
    <citation type="submission" date="2023-06" db="EMBL/GenBank/DDBJ databases">
        <authorList>
            <person name="Jiang Y."/>
            <person name="Liu Q."/>
        </authorList>
    </citation>
    <scope>NUCLEOTIDE SEQUENCE</scope>
    <source>
        <strain evidence="1">CGMCC 1.12090</strain>
    </source>
</reference>
<protein>
    <submittedName>
        <fullName evidence="1">Uncharacterized protein</fullName>
    </submittedName>
</protein>
<name>A0ABT8S176_9BURK</name>
<accession>A0ABT8S176</accession>
<dbReference type="RefSeq" id="WP_301805696.1">
    <property type="nucleotide sequence ID" value="NZ_JAUJZH010000003.1"/>
</dbReference>
<evidence type="ECO:0000313" key="2">
    <source>
        <dbReference type="Proteomes" id="UP001169027"/>
    </source>
</evidence>
<dbReference type="EMBL" id="JAUKVY010000003">
    <property type="protein sequence ID" value="MDO1531964.1"/>
    <property type="molecule type" value="Genomic_DNA"/>
</dbReference>
<organism evidence="1 2">
    <name type="scientific">Variovorax ginsengisoli</name>
    <dbReference type="NCBI Taxonomy" id="363844"/>
    <lineage>
        <taxon>Bacteria</taxon>
        <taxon>Pseudomonadati</taxon>
        <taxon>Pseudomonadota</taxon>
        <taxon>Betaproteobacteria</taxon>
        <taxon>Burkholderiales</taxon>
        <taxon>Comamonadaceae</taxon>
        <taxon>Variovorax</taxon>
    </lineage>
</organism>
<keyword evidence="2" id="KW-1185">Reference proteome</keyword>
<dbReference type="InterPro" id="IPR029055">
    <property type="entry name" value="Ntn_hydrolases_N"/>
</dbReference>
<proteinExistence type="predicted"/>
<gene>
    <name evidence="1" type="ORF">Q2T77_06670</name>
</gene>
<dbReference type="SUPFAM" id="SSF56235">
    <property type="entry name" value="N-terminal nucleophile aminohydrolases (Ntn hydrolases)"/>
    <property type="match status" value="1"/>
</dbReference>
<evidence type="ECO:0000313" key="1">
    <source>
        <dbReference type="EMBL" id="MDO1531964.1"/>
    </source>
</evidence>
<comment type="caution">
    <text evidence="1">The sequence shown here is derived from an EMBL/GenBank/DDBJ whole genome shotgun (WGS) entry which is preliminary data.</text>
</comment>